<keyword evidence="2" id="KW-0547">Nucleotide-binding</keyword>
<dbReference type="CDD" id="cd03219">
    <property type="entry name" value="ABC_Mj1267_LivG_branched"/>
    <property type="match status" value="1"/>
</dbReference>
<dbReference type="InterPro" id="IPR051120">
    <property type="entry name" value="ABC_AA/LPS_Transport"/>
</dbReference>
<evidence type="ECO:0000256" key="1">
    <source>
        <dbReference type="ARBA" id="ARBA00022448"/>
    </source>
</evidence>
<evidence type="ECO:0000259" key="4">
    <source>
        <dbReference type="PROSITE" id="PS50893"/>
    </source>
</evidence>
<dbReference type="SUPFAM" id="SSF52540">
    <property type="entry name" value="P-loop containing nucleoside triphosphate hydrolases"/>
    <property type="match status" value="1"/>
</dbReference>
<dbReference type="Pfam" id="PF00005">
    <property type="entry name" value="ABC_tran"/>
    <property type="match status" value="1"/>
</dbReference>
<evidence type="ECO:0000313" key="6">
    <source>
        <dbReference type="Proteomes" id="UP000807825"/>
    </source>
</evidence>
<dbReference type="EMBL" id="JACRDE010000492">
    <property type="protein sequence ID" value="MBI5251531.1"/>
    <property type="molecule type" value="Genomic_DNA"/>
</dbReference>
<comment type="caution">
    <text evidence="5">The sequence shown here is derived from an EMBL/GenBank/DDBJ whole genome shotgun (WGS) entry which is preliminary data.</text>
</comment>
<dbReference type="InterPro" id="IPR032823">
    <property type="entry name" value="BCA_ABC_TP_C"/>
</dbReference>
<evidence type="ECO:0000256" key="3">
    <source>
        <dbReference type="ARBA" id="ARBA00022840"/>
    </source>
</evidence>
<protein>
    <submittedName>
        <fullName evidence="5">ABC transporter ATP-binding protein</fullName>
    </submittedName>
</protein>
<evidence type="ECO:0000256" key="2">
    <source>
        <dbReference type="ARBA" id="ARBA00022741"/>
    </source>
</evidence>
<dbReference type="AlphaFoldDB" id="A0A9D6V7T3"/>
<dbReference type="SMART" id="SM00382">
    <property type="entry name" value="AAA"/>
    <property type="match status" value="1"/>
</dbReference>
<dbReference type="GO" id="GO:0005886">
    <property type="term" value="C:plasma membrane"/>
    <property type="evidence" value="ECO:0007669"/>
    <property type="project" value="TreeGrafter"/>
</dbReference>
<dbReference type="PANTHER" id="PTHR45772">
    <property type="entry name" value="CONSERVED COMPONENT OF ABC TRANSPORTER FOR NATURAL AMINO ACIDS-RELATED"/>
    <property type="match status" value="1"/>
</dbReference>
<feature type="domain" description="ABC transporter" evidence="4">
    <location>
        <begin position="17"/>
        <end position="266"/>
    </location>
</feature>
<dbReference type="Proteomes" id="UP000807825">
    <property type="component" value="Unassembled WGS sequence"/>
</dbReference>
<name>A0A9D6V7T3_9BACT</name>
<dbReference type="Pfam" id="PF12399">
    <property type="entry name" value="BCA_ABC_TP_C"/>
    <property type="match status" value="1"/>
</dbReference>
<gene>
    <name evidence="5" type="ORF">HY912_18735</name>
</gene>
<organism evidence="5 6">
    <name type="scientific">Desulfomonile tiedjei</name>
    <dbReference type="NCBI Taxonomy" id="2358"/>
    <lineage>
        <taxon>Bacteria</taxon>
        <taxon>Pseudomonadati</taxon>
        <taxon>Thermodesulfobacteriota</taxon>
        <taxon>Desulfomonilia</taxon>
        <taxon>Desulfomonilales</taxon>
        <taxon>Desulfomonilaceae</taxon>
        <taxon>Desulfomonile</taxon>
    </lineage>
</organism>
<dbReference type="PANTHER" id="PTHR45772:SF1">
    <property type="entry name" value="ABC TRANSPORTER ATP-BINDING PROTEIN"/>
    <property type="match status" value="1"/>
</dbReference>
<evidence type="ECO:0000313" key="5">
    <source>
        <dbReference type="EMBL" id="MBI5251531.1"/>
    </source>
</evidence>
<accession>A0A9D6V7T3</accession>
<sequence length="276" mass="31078">MQSTTPHNEFNPEQYQLSVQGLFLRFGGVNVLADVTTGVRKGEIFAIIGPNGAGKTCLLNCINRFYHPNQGRIFFEGHDITGLKAHDIAQLGIARTFQNVELFKGMTVLDNIKLGRHAHLDTGVLSAGFYFGKARRTELELRKEIEETIIDLLEIEHIRKKKVGTLPYGLQKRVELARALAMRPKVLLLDEPVTGMNLEETEDITRFILDIHDERDVTIILIEHDMGVVMDISDRVCVLDFGVKIAEGKPEEIRHSELVIKAYLGEKDLTYSRLGA</sequence>
<dbReference type="InterPro" id="IPR027417">
    <property type="entry name" value="P-loop_NTPase"/>
</dbReference>
<keyword evidence="3 5" id="KW-0067">ATP-binding</keyword>
<dbReference type="Gene3D" id="3.40.50.300">
    <property type="entry name" value="P-loop containing nucleotide triphosphate hydrolases"/>
    <property type="match status" value="1"/>
</dbReference>
<reference evidence="5" key="1">
    <citation type="submission" date="2020-07" db="EMBL/GenBank/DDBJ databases">
        <title>Huge and variable diversity of episymbiotic CPR bacteria and DPANN archaea in groundwater ecosystems.</title>
        <authorList>
            <person name="He C.Y."/>
            <person name="Keren R."/>
            <person name="Whittaker M."/>
            <person name="Farag I.F."/>
            <person name="Doudna J."/>
            <person name="Cate J.H.D."/>
            <person name="Banfield J.F."/>
        </authorList>
    </citation>
    <scope>NUCLEOTIDE SEQUENCE</scope>
    <source>
        <strain evidence="5">NC_groundwater_1664_Pr3_B-0.1um_52_9</strain>
    </source>
</reference>
<dbReference type="GO" id="GO:0016887">
    <property type="term" value="F:ATP hydrolysis activity"/>
    <property type="evidence" value="ECO:0007669"/>
    <property type="project" value="InterPro"/>
</dbReference>
<dbReference type="InterPro" id="IPR003439">
    <property type="entry name" value="ABC_transporter-like_ATP-bd"/>
</dbReference>
<proteinExistence type="predicted"/>
<dbReference type="GO" id="GO:0005524">
    <property type="term" value="F:ATP binding"/>
    <property type="evidence" value="ECO:0007669"/>
    <property type="project" value="UniProtKB-KW"/>
</dbReference>
<keyword evidence="1" id="KW-0813">Transport</keyword>
<dbReference type="PROSITE" id="PS50893">
    <property type="entry name" value="ABC_TRANSPORTER_2"/>
    <property type="match status" value="1"/>
</dbReference>
<dbReference type="InterPro" id="IPR003593">
    <property type="entry name" value="AAA+_ATPase"/>
</dbReference>
<dbReference type="FunFam" id="3.40.50.300:FF:000421">
    <property type="entry name" value="Branched-chain amino acid ABC transporter ATP-binding protein"/>
    <property type="match status" value="1"/>
</dbReference>